<evidence type="ECO:0000313" key="2">
    <source>
        <dbReference type="EMBL" id="REG78327.1"/>
    </source>
</evidence>
<protein>
    <submittedName>
        <fullName evidence="2">FkbM family methyltransferase</fullName>
    </submittedName>
</protein>
<dbReference type="InterPro" id="IPR029063">
    <property type="entry name" value="SAM-dependent_MTases_sf"/>
</dbReference>
<dbReference type="GO" id="GO:0008168">
    <property type="term" value="F:methyltransferase activity"/>
    <property type="evidence" value="ECO:0007669"/>
    <property type="project" value="UniProtKB-KW"/>
</dbReference>
<keyword evidence="2" id="KW-0489">Methyltransferase</keyword>
<keyword evidence="2" id="KW-0808">Transferase</keyword>
<dbReference type="SUPFAM" id="SSF53335">
    <property type="entry name" value="S-adenosyl-L-methionine-dependent methyltransferases"/>
    <property type="match status" value="1"/>
</dbReference>
<dbReference type="Proteomes" id="UP000256405">
    <property type="component" value="Unassembled WGS sequence"/>
</dbReference>
<reference evidence="2 3" key="1">
    <citation type="submission" date="2018-08" db="EMBL/GenBank/DDBJ databases">
        <title>Genomic Encyclopedia of Archaeal and Bacterial Type Strains, Phase II (KMG-II): from individual species to whole genera.</title>
        <authorList>
            <person name="Goeker M."/>
        </authorList>
    </citation>
    <scope>NUCLEOTIDE SEQUENCE [LARGE SCALE GENOMIC DNA]</scope>
    <source>
        <strain evidence="2 3">DSM 15986</strain>
    </source>
</reference>
<comment type="caution">
    <text evidence="2">The sequence shown here is derived from an EMBL/GenBank/DDBJ whole genome shotgun (WGS) entry which is preliminary data.</text>
</comment>
<dbReference type="EMBL" id="QUNF01000036">
    <property type="protein sequence ID" value="REG78327.1"/>
    <property type="molecule type" value="Genomic_DNA"/>
</dbReference>
<evidence type="ECO:0000259" key="1">
    <source>
        <dbReference type="Pfam" id="PF05050"/>
    </source>
</evidence>
<proteinExistence type="predicted"/>
<dbReference type="Pfam" id="PF05050">
    <property type="entry name" value="Methyltransf_21"/>
    <property type="match status" value="1"/>
</dbReference>
<evidence type="ECO:0000313" key="3">
    <source>
        <dbReference type="Proteomes" id="UP000256405"/>
    </source>
</evidence>
<dbReference type="GO" id="GO:0032259">
    <property type="term" value="P:methylation"/>
    <property type="evidence" value="ECO:0007669"/>
    <property type="project" value="UniProtKB-KW"/>
</dbReference>
<organism evidence="2 3">
    <name type="scientific">Algoriphagus antarcticus</name>
    <dbReference type="NCBI Taxonomy" id="238540"/>
    <lineage>
        <taxon>Bacteria</taxon>
        <taxon>Pseudomonadati</taxon>
        <taxon>Bacteroidota</taxon>
        <taxon>Cytophagia</taxon>
        <taxon>Cytophagales</taxon>
        <taxon>Cyclobacteriaceae</taxon>
        <taxon>Algoriphagus</taxon>
    </lineage>
</organism>
<dbReference type="NCBIfam" id="TIGR01444">
    <property type="entry name" value="fkbM_fam"/>
    <property type="match status" value="1"/>
</dbReference>
<gene>
    <name evidence="2" type="ORF">C8N25_13620</name>
</gene>
<dbReference type="InterPro" id="IPR006342">
    <property type="entry name" value="FkbM_mtfrase"/>
</dbReference>
<dbReference type="Gene3D" id="3.40.50.150">
    <property type="entry name" value="Vaccinia Virus protein VP39"/>
    <property type="match status" value="1"/>
</dbReference>
<keyword evidence="3" id="KW-1185">Reference proteome</keyword>
<name>A0A3E0D702_9BACT</name>
<dbReference type="AlphaFoldDB" id="A0A3E0D702"/>
<accession>A0A3E0D702</accession>
<feature type="domain" description="Methyltransferase FkbM" evidence="1">
    <location>
        <begin position="43"/>
        <end position="230"/>
    </location>
</feature>
<sequence>MSATQNPIFLGFYKYFYSPKKGSLSEFLSAYSLAKKGDFTVIQIGANDGISNDPIHKFIKRDNWKGVLLEPQNFVYTEFTQKIYSKNVGINVLNAAIGSEDGTLPMYKIGFSTTRWATGLSSFSKEQVLKAYDNGIVAYNCKKYGETIPADKSKWTSQEEVRVISPESLIREFDIKKIDLLQIDAEGFDLEVIRIFDLKKHQPKVVIFENAGLSETDYQMALKILREAGYTTKRFGDNDLAIKQPISEFKKFLK</sequence>